<evidence type="ECO:0000313" key="1">
    <source>
        <dbReference type="EMBL" id="MBD3921020.1"/>
    </source>
</evidence>
<dbReference type="RefSeq" id="WP_191205323.1">
    <property type="nucleotide sequence ID" value="NZ_JACXZA010000005.1"/>
</dbReference>
<dbReference type="EMBL" id="JACXZA010000005">
    <property type="protein sequence ID" value="MBD3921020.1"/>
    <property type="molecule type" value="Genomic_DNA"/>
</dbReference>
<dbReference type="InterPro" id="IPR028185">
    <property type="entry name" value="Imm70"/>
</dbReference>
<name>A0ABR8MYJ3_9BACL</name>
<protein>
    <submittedName>
        <fullName evidence="1">Immunity 70 family protein</fullName>
    </submittedName>
</protein>
<evidence type="ECO:0000313" key="2">
    <source>
        <dbReference type="Proteomes" id="UP000609346"/>
    </source>
</evidence>
<accession>A0ABR8MYJ3</accession>
<sequence length="138" mass="15908">MTVGLKAHYFWFPIGTGDFLHSFFSTISYNLEPNGWGTKYPVLLKSLYHEQLDKAQIPALQEELNNARELLMDIPPNKVIWDIEDLSKRPPWGDDISPEITSLGNYFVSSDSKQVFDIFLKAIETALQYDLDLRIHSM</sequence>
<comment type="caution">
    <text evidence="1">The sequence shown here is derived from an EMBL/GenBank/DDBJ whole genome shotgun (WGS) entry which is preliminary data.</text>
</comment>
<dbReference type="Proteomes" id="UP000609346">
    <property type="component" value="Unassembled WGS sequence"/>
</dbReference>
<gene>
    <name evidence="1" type="ORF">H8B09_19800</name>
</gene>
<reference evidence="1 2" key="1">
    <citation type="submission" date="2020-09" db="EMBL/GenBank/DDBJ databases">
        <title>Paenibacillus sp. strain PR3 16S rRNA gene Genome sequencing and assembly.</title>
        <authorList>
            <person name="Kim J."/>
        </authorList>
    </citation>
    <scope>NUCLEOTIDE SEQUENCE [LARGE SCALE GENOMIC DNA]</scope>
    <source>
        <strain evidence="1 2">PR3</strain>
    </source>
</reference>
<proteinExistence type="predicted"/>
<keyword evidence="2" id="KW-1185">Reference proteome</keyword>
<dbReference type="Pfam" id="PF15601">
    <property type="entry name" value="Imm70"/>
    <property type="match status" value="1"/>
</dbReference>
<organism evidence="1 2">
    <name type="scientific">Paenibacillus terricola</name>
    <dbReference type="NCBI Taxonomy" id="2763503"/>
    <lineage>
        <taxon>Bacteria</taxon>
        <taxon>Bacillati</taxon>
        <taxon>Bacillota</taxon>
        <taxon>Bacilli</taxon>
        <taxon>Bacillales</taxon>
        <taxon>Paenibacillaceae</taxon>
        <taxon>Paenibacillus</taxon>
    </lineage>
</organism>